<comment type="caution">
    <text evidence="3">The sequence shown here is derived from an EMBL/GenBank/DDBJ whole genome shotgun (WGS) entry which is preliminary data.</text>
</comment>
<evidence type="ECO:0000259" key="2">
    <source>
        <dbReference type="Pfam" id="PF11127"/>
    </source>
</evidence>
<feature type="domain" description="Inner membrane protein YgaP-like transmembrane" evidence="2">
    <location>
        <begin position="41"/>
        <end position="108"/>
    </location>
</feature>
<gene>
    <name evidence="3" type="ORF">SIAM614_30181</name>
</gene>
<evidence type="ECO:0000256" key="1">
    <source>
        <dbReference type="SAM" id="Phobius"/>
    </source>
</evidence>
<sequence length="109" mass="11711">MSALCETGTETGFADGDQVTQNRLLGMRLFASSDSIKEQHMKRNMGTIDRGIRVFVAIILLGITFGSAFASSGVLHWLLIAVALVFLLTAAVGNCPLYSLIGIRTYKAS</sequence>
<evidence type="ECO:0000313" key="3">
    <source>
        <dbReference type="EMBL" id="EAV41465.1"/>
    </source>
</evidence>
<dbReference type="Pfam" id="PF11127">
    <property type="entry name" value="YgaP-like_TM"/>
    <property type="match status" value="1"/>
</dbReference>
<feature type="transmembrane region" description="Helical" evidence="1">
    <location>
        <begin position="51"/>
        <end position="71"/>
    </location>
</feature>
<name>A0P057_ROSAI</name>
<dbReference type="Proteomes" id="UP000004848">
    <property type="component" value="Unassembled WGS sequence"/>
</dbReference>
<proteinExistence type="predicted"/>
<dbReference type="eggNOG" id="ENOG5031CMW">
    <property type="taxonomic scope" value="Bacteria"/>
</dbReference>
<accession>A0P057</accession>
<feature type="transmembrane region" description="Helical" evidence="1">
    <location>
        <begin position="77"/>
        <end position="101"/>
    </location>
</feature>
<organism evidence="3 4">
    <name type="scientific">Roseibium aggregatum (strain ATCC 25650 / DSM 13394 / JCM 20685 / NBRC 16684 / NCIMB 2208 / IAM 12614 / B1)</name>
    <name type="common">Stappia aggregata</name>
    <dbReference type="NCBI Taxonomy" id="384765"/>
    <lineage>
        <taxon>Bacteria</taxon>
        <taxon>Pseudomonadati</taxon>
        <taxon>Pseudomonadota</taxon>
        <taxon>Alphaproteobacteria</taxon>
        <taxon>Hyphomicrobiales</taxon>
        <taxon>Stappiaceae</taxon>
        <taxon>Roseibium</taxon>
    </lineage>
</organism>
<dbReference type="AlphaFoldDB" id="A0P057"/>
<keyword evidence="1" id="KW-0812">Transmembrane</keyword>
<keyword evidence="1" id="KW-1133">Transmembrane helix</keyword>
<protein>
    <recommendedName>
        <fullName evidence="2">Inner membrane protein YgaP-like transmembrane domain-containing protein</fullName>
    </recommendedName>
</protein>
<keyword evidence="1" id="KW-0472">Membrane</keyword>
<reference evidence="3 4" key="1">
    <citation type="submission" date="2006-05" db="EMBL/GenBank/DDBJ databases">
        <authorList>
            <person name="King G."/>
            <person name="Ferriera S."/>
            <person name="Johnson J."/>
            <person name="Kravitz S."/>
            <person name="Beeson K."/>
            <person name="Sutton G."/>
            <person name="Rogers Y.-H."/>
            <person name="Friedman R."/>
            <person name="Frazier M."/>
            <person name="Venter J.C."/>
        </authorList>
    </citation>
    <scope>NUCLEOTIDE SEQUENCE [LARGE SCALE GENOMIC DNA]</scope>
    <source>
        <strain evidence="4">ATCC 25650 / DSM 13394 / JCM 20685 / NBRC 16684 / NCIMB 2208 / IAM 12614 / B1</strain>
    </source>
</reference>
<dbReference type="InterPro" id="IPR021309">
    <property type="entry name" value="YgaP-like_TM"/>
</dbReference>
<evidence type="ECO:0000313" key="4">
    <source>
        <dbReference type="Proteomes" id="UP000004848"/>
    </source>
</evidence>
<dbReference type="EMBL" id="AAUW01000020">
    <property type="protein sequence ID" value="EAV41465.1"/>
    <property type="molecule type" value="Genomic_DNA"/>
</dbReference>